<dbReference type="InterPro" id="IPR050264">
    <property type="entry name" value="Bact_CCA-adding_enz_type3_sf"/>
</dbReference>
<name>A0ABS5CYB6_9MOLU</name>
<keyword evidence="3" id="KW-0819">tRNA processing</keyword>
<dbReference type="Gene3D" id="1.10.3090.10">
    <property type="entry name" value="cca-adding enzyme, domain 2"/>
    <property type="match status" value="1"/>
</dbReference>
<dbReference type="PANTHER" id="PTHR46173">
    <property type="entry name" value="CCA TRNA NUCLEOTIDYLTRANSFERASE 1, MITOCHONDRIAL"/>
    <property type="match status" value="1"/>
</dbReference>
<keyword evidence="12" id="KW-1185">Reference proteome</keyword>
<evidence type="ECO:0000256" key="3">
    <source>
        <dbReference type="ARBA" id="ARBA00022694"/>
    </source>
</evidence>
<evidence type="ECO:0000256" key="4">
    <source>
        <dbReference type="ARBA" id="ARBA00022695"/>
    </source>
</evidence>
<keyword evidence="4" id="KW-0548">Nucleotidyltransferase</keyword>
<evidence type="ECO:0000259" key="9">
    <source>
        <dbReference type="Pfam" id="PF01743"/>
    </source>
</evidence>
<comment type="caution">
    <text evidence="11">The sequence shown here is derived from an EMBL/GenBank/DDBJ whole genome shotgun (WGS) entry which is preliminary data.</text>
</comment>
<keyword evidence="7" id="KW-0460">Magnesium</keyword>
<dbReference type="Proteomes" id="UP001195571">
    <property type="component" value="Unassembled WGS sequence"/>
</dbReference>
<dbReference type="SUPFAM" id="SSF81301">
    <property type="entry name" value="Nucleotidyltransferase"/>
    <property type="match status" value="1"/>
</dbReference>
<sequence>MLQLNQCAKIKIAQTIIKKLKNQGFEAFMVGGVVRDYLLNAPINFDIDLTTNALPYQIIQLFPQQKPIVSYGSMKLVIGSNTFEITTYRKEGEYRDHRHPEKLVFIKNIQEDLLRRDFTVNALLMDEYGQIFDFASGRTDLEQKILRTVKDPFISFQEDALRIMRAFYFQAKLGFRIETNTQQALFQQSYLLTKISYQRIYEYLQKIIIYPYWHISFQNMMQTKSHFFCNSLTAIIALFASLNSRTLKELQIETSLPESIFWSIALTFNSNIFTIYSIPKAKKKQFQLLLHLKDQITSKCELTFNLFQYGLANCLLAAKINYLLNSYSCPLTHSFLIYMQELQTIYKHLPLKKITDLNICLKEVFEQIPNNSFILLKNLKKELIGKVLNQQLPNQKDALMCFITNYIKKIS</sequence>
<dbReference type="InterPro" id="IPR002646">
    <property type="entry name" value="PolA_pol_head_dom"/>
</dbReference>
<dbReference type="EMBL" id="JACAOD020000007">
    <property type="protein sequence ID" value="MBP5835973.1"/>
    <property type="molecule type" value="Genomic_DNA"/>
</dbReference>
<evidence type="ECO:0000259" key="10">
    <source>
        <dbReference type="Pfam" id="PF12627"/>
    </source>
</evidence>
<evidence type="ECO:0000256" key="6">
    <source>
        <dbReference type="ARBA" id="ARBA00022741"/>
    </source>
</evidence>
<comment type="similarity">
    <text evidence="8">Belongs to the tRNA nucleotidyltransferase/poly(A) polymerase family.</text>
</comment>
<keyword evidence="2 8" id="KW-0808">Transferase</keyword>
<evidence type="ECO:0000256" key="5">
    <source>
        <dbReference type="ARBA" id="ARBA00022723"/>
    </source>
</evidence>
<dbReference type="InterPro" id="IPR043519">
    <property type="entry name" value="NT_sf"/>
</dbReference>
<keyword evidence="5" id="KW-0479">Metal-binding</keyword>
<keyword evidence="8" id="KW-0694">RNA-binding</keyword>
<proteinExistence type="inferred from homology"/>
<gene>
    <name evidence="11" type="ORF">CHTY_001905</name>
</gene>
<evidence type="ECO:0000313" key="12">
    <source>
        <dbReference type="Proteomes" id="UP001195571"/>
    </source>
</evidence>
<dbReference type="Pfam" id="PF12627">
    <property type="entry name" value="PolyA_pol_RNAbd"/>
    <property type="match status" value="1"/>
</dbReference>
<dbReference type="InterPro" id="IPR032828">
    <property type="entry name" value="PolyA_RNA-bd"/>
</dbReference>
<evidence type="ECO:0000256" key="8">
    <source>
        <dbReference type="RuleBase" id="RU003953"/>
    </source>
</evidence>
<feature type="domain" description="tRNA nucleotidyltransferase/poly(A) polymerase RNA and SrmB- binding" evidence="10">
    <location>
        <begin position="174"/>
        <end position="224"/>
    </location>
</feature>
<accession>A0ABS5CYB6</accession>
<organism evidence="11 12">
    <name type="scientific">Candidatus Phytoplasma meliae</name>
    <dbReference type="NCBI Taxonomy" id="1848402"/>
    <lineage>
        <taxon>Bacteria</taxon>
        <taxon>Bacillati</taxon>
        <taxon>Mycoplasmatota</taxon>
        <taxon>Mollicutes</taxon>
        <taxon>Acholeplasmatales</taxon>
        <taxon>Acholeplasmataceae</taxon>
        <taxon>Candidatus Phytoplasma</taxon>
        <taxon>16SrXIII (Mexican periwinkle virescence group)</taxon>
    </lineage>
</organism>
<dbReference type="CDD" id="cd05398">
    <property type="entry name" value="NT_ClassII-CCAase"/>
    <property type="match status" value="1"/>
</dbReference>
<dbReference type="Gene3D" id="3.30.460.10">
    <property type="entry name" value="Beta Polymerase, domain 2"/>
    <property type="match status" value="1"/>
</dbReference>
<protein>
    <submittedName>
        <fullName evidence="11">Uncharacterized protein</fullName>
    </submittedName>
</protein>
<evidence type="ECO:0000256" key="1">
    <source>
        <dbReference type="ARBA" id="ARBA00001946"/>
    </source>
</evidence>
<dbReference type="PANTHER" id="PTHR46173:SF1">
    <property type="entry name" value="CCA TRNA NUCLEOTIDYLTRANSFERASE 1, MITOCHONDRIAL"/>
    <property type="match status" value="1"/>
</dbReference>
<reference evidence="11" key="1">
    <citation type="submission" date="2021-04" db="EMBL/GenBank/DDBJ databases">
        <title>Genomic features of Candidatus Phytoplasma meliae isolate ChTYXIII (1SrXIII-G).</title>
        <authorList>
            <person name="Fernandez F.D."/>
            <person name="Conci L.R."/>
        </authorList>
    </citation>
    <scope>NUCLEOTIDE SEQUENCE [LARGE SCALE GENOMIC DNA]</scope>
    <source>
        <strain evidence="11">ChTYXIII-Mo</strain>
    </source>
</reference>
<keyword evidence="6" id="KW-0547">Nucleotide-binding</keyword>
<comment type="cofactor">
    <cofactor evidence="1">
        <name>Mg(2+)</name>
        <dbReference type="ChEBI" id="CHEBI:18420"/>
    </cofactor>
</comment>
<evidence type="ECO:0000256" key="7">
    <source>
        <dbReference type="ARBA" id="ARBA00022842"/>
    </source>
</evidence>
<evidence type="ECO:0000313" key="11">
    <source>
        <dbReference type="EMBL" id="MBP5835973.1"/>
    </source>
</evidence>
<dbReference type="SUPFAM" id="SSF81891">
    <property type="entry name" value="Poly A polymerase C-terminal region-like"/>
    <property type="match status" value="1"/>
</dbReference>
<dbReference type="RefSeq" id="WP_203552236.1">
    <property type="nucleotide sequence ID" value="NZ_JACAOD020000007.1"/>
</dbReference>
<evidence type="ECO:0000256" key="2">
    <source>
        <dbReference type="ARBA" id="ARBA00022679"/>
    </source>
</evidence>
<dbReference type="Pfam" id="PF01743">
    <property type="entry name" value="PolyA_pol"/>
    <property type="match status" value="1"/>
</dbReference>
<feature type="domain" description="Poly A polymerase head" evidence="9">
    <location>
        <begin position="27"/>
        <end position="147"/>
    </location>
</feature>